<proteinExistence type="predicted"/>
<comment type="caution">
    <text evidence="3">The sequence shown here is derived from an EMBL/GenBank/DDBJ whole genome shotgun (WGS) entry which is preliminary data.</text>
</comment>
<feature type="region of interest" description="Disordered" evidence="1">
    <location>
        <begin position="223"/>
        <end position="265"/>
    </location>
</feature>
<evidence type="ECO:0000256" key="2">
    <source>
        <dbReference type="SAM" id="SignalP"/>
    </source>
</evidence>
<dbReference type="Proteomes" id="UP001285441">
    <property type="component" value="Unassembled WGS sequence"/>
</dbReference>
<dbReference type="AlphaFoldDB" id="A0AAE0U7B5"/>
<keyword evidence="2" id="KW-0732">Signal</keyword>
<organism evidence="3 4">
    <name type="scientific">Podospora didyma</name>
    <dbReference type="NCBI Taxonomy" id="330526"/>
    <lineage>
        <taxon>Eukaryota</taxon>
        <taxon>Fungi</taxon>
        <taxon>Dikarya</taxon>
        <taxon>Ascomycota</taxon>
        <taxon>Pezizomycotina</taxon>
        <taxon>Sordariomycetes</taxon>
        <taxon>Sordariomycetidae</taxon>
        <taxon>Sordariales</taxon>
        <taxon>Podosporaceae</taxon>
        <taxon>Podospora</taxon>
    </lineage>
</organism>
<feature type="region of interest" description="Disordered" evidence="1">
    <location>
        <begin position="87"/>
        <end position="108"/>
    </location>
</feature>
<protein>
    <submittedName>
        <fullName evidence="3">Uncharacterized protein</fullName>
    </submittedName>
</protein>
<evidence type="ECO:0000313" key="4">
    <source>
        <dbReference type="Proteomes" id="UP001285441"/>
    </source>
</evidence>
<dbReference type="EMBL" id="JAULSW010000001">
    <property type="protein sequence ID" value="KAK3393235.1"/>
    <property type="molecule type" value="Genomic_DNA"/>
</dbReference>
<reference evidence="3" key="1">
    <citation type="journal article" date="2023" name="Mol. Phylogenet. Evol.">
        <title>Genome-scale phylogeny and comparative genomics of the fungal order Sordariales.</title>
        <authorList>
            <person name="Hensen N."/>
            <person name="Bonometti L."/>
            <person name="Westerberg I."/>
            <person name="Brannstrom I.O."/>
            <person name="Guillou S."/>
            <person name="Cros-Aarteil S."/>
            <person name="Calhoun S."/>
            <person name="Haridas S."/>
            <person name="Kuo A."/>
            <person name="Mondo S."/>
            <person name="Pangilinan J."/>
            <person name="Riley R."/>
            <person name="LaButti K."/>
            <person name="Andreopoulos B."/>
            <person name="Lipzen A."/>
            <person name="Chen C."/>
            <person name="Yan M."/>
            <person name="Daum C."/>
            <person name="Ng V."/>
            <person name="Clum A."/>
            <person name="Steindorff A."/>
            <person name="Ohm R.A."/>
            <person name="Martin F."/>
            <person name="Silar P."/>
            <person name="Natvig D.O."/>
            <person name="Lalanne C."/>
            <person name="Gautier V."/>
            <person name="Ament-Velasquez S.L."/>
            <person name="Kruys A."/>
            <person name="Hutchinson M.I."/>
            <person name="Powell A.J."/>
            <person name="Barry K."/>
            <person name="Miller A.N."/>
            <person name="Grigoriev I.V."/>
            <person name="Debuchy R."/>
            <person name="Gladieux P."/>
            <person name="Hiltunen Thoren M."/>
            <person name="Johannesson H."/>
        </authorList>
    </citation>
    <scope>NUCLEOTIDE SEQUENCE</scope>
    <source>
        <strain evidence="3">CBS 232.78</strain>
    </source>
</reference>
<evidence type="ECO:0000313" key="3">
    <source>
        <dbReference type="EMBL" id="KAK3393235.1"/>
    </source>
</evidence>
<feature type="compositionally biased region" description="Basic and acidic residues" evidence="1">
    <location>
        <begin position="92"/>
        <end position="105"/>
    </location>
</feature>
<accession>A0AAE0U7B5</accession>
<feature type="signal peptide" evidence="2">
    <location>
        <begin position="1"/>
        <end position="23"/>
    </location>
</feature>
<feature type="region of interest" description="Disordered" evidence="1">
    <location>
        <begin position="150"/>
        <end position="169"/>
    </location>
</feature>
<feature type="compositionally biased region" description="Pro residues" evidence="1">
    <location>
        <begin position="229"/>
        <end position="240"/>
    </location>
</feature>
<name>A0AAE0U7B5_9PEZI</name>
<sequence>MRSRCHDILLLLLLVAFSVPLQSSRSTEDIGHALLPVGVRNTVWLRSNYPANPSIGWLSWWRRDVEGGPWLCLKIVSAVSAGVGSPVNWGSDGRDGRDGELHPPGHEQPPASLIGQTLGLGSACWHGSQSGGWMVHQEADSAACCWNKPASPSCPRNPRRSVEKGTSRPDLTSISTWASCIKSPVLFTLFLCLLSFCLNIHSLACDIHHWCLTAESFSHSNPLALQAPTPHPKPQSPRPLAPNLQAARSTQRAQETKEGPPAGNYPAPLYLKHLVSEALSRAKKGAVTPQSNEVLPIILLFHPKTAVVKERLSQAIPIPDISISVGAVARRSSFDPPPPACH</sequence>
<evidence type="ECO:0000256" key="1">
    <source>
        <dbReference type="SAM" id="MobiDB-lite"/>
    </source>
</evidence>
<gene>
    <name evidence="3" type="ORF">B0H63DRAFT_14155</name>
</gene>
<feature type="chain" id="PRO_5042119123" evidence="2">
    <location>
        <begin position="24"/>
        <end position="342"/>
    </location>
</feature>
<keyword evidence="4" id="KW-1185">Reference proteome</keyword>
<reference evidence="3" key="2">
    <citation type="submission" date="2023-06" db="EMBL/GenBank/DDBJ databases">
        <authorList>
            <consortium name="Lawrence Berkeley National Laboratory"/>
            <person name="Haridas S."/>
            <person name="Hensen N."/>
            <person name="Bonometti L."/>
            <person name="Westerberg I."/>
            <person name="Brannstrom I.O."/>
            <person name="Guillou S."/>
            <person name="Cros-Aarteil S."/>
            <person name="Calhoun S."/>
            <person name="Kuo A."/>
            <person name="Mondo S."/>
            <person name="Pangilinan J."/>
            <person name="Riley R."/>
            <person name="LaButti K."/>
            <person name="Andreopoulos B."/>
            <person name="Lipzen A."/>
            <person name="Chen C."/>
            <person name="Yanf M."/>
            <person name="Daum C."/>
            <person name="Ng V."/>
            <person name="Clum A."/>
            <person name="Steindorff A."/>
            <person name="Ohm R."/>
            <person name="Martin F."/>
            <person name="Silar P."/>
            <person name="Natvig D."/>
            <person name="Lalanne C."/>
            <person name="Gautier V."/>
            <person name="Ament-velasquez S.L."/>
            <person name="Kruys A."/>
            <person name="Hutchinson M.I."/>
            <person name="Powell A.J."/>
            <person name="Barry K."/>
            <person name="Miller A.N."/>
            <person name="Grigoriev I.V."/>
            <person name="Debuchy R."/>
            <person name="Gladieux P."/>
            <person name="Thoren M.H."/>
            <person name="Johannesson H."/>
        </authorList>
    </citation>
    <scope>NUCLEOTIDE SEQUENCE</scope>
    <source>
        <strain evidence="3">CBS 232.78</strain>
    </source>
</reference>